<evidence type="ECO:0000256" key="2">
    <source>
        <dbReference type="RuleBase" id="RU000461"/>
    </source>
</evidence>
<dbReference type="Pfam" id="PF00067">
    <property type="entry name" value="p450"/>
    <property type="match status" value="1"/>
</dbReference>
<dbReference type="RefSeq" id="WP_089919587.1">
    <property type="nucleotide sequence ID" value="NZ_FOFV01000009.1"/>
</dbReference>
<organism evidence="3 4">
    <name type="scientific">Lentzea albida</name>
    <dbReference type="NCBI Taxonomy" id="65499"/>
    <lineage>
        <taxon>Bacteria</taxon>
        <taxon>Bacillati</taxon>
        <taxon>Actinomycetota</taxon>
        <taxon>Actinomycetes</taxon>
        <taxon>Pseudonocardiales</taxon>
        <taxon>Pseudonocardiaceae</taxon>
        <taxon>Lentzea</taxon>
    </lineage>
</organism>
<evidence type="ECO:0000313" key="4">
    <source>
        <dbReference type="Proteomes" id="UP000199503"/>
    </source>
</evidence>
<dbReference type="EMBL" id="FOFV01000009">
    <property type="protein sequence ID" value="SER51180.1"/>
    <property type="molecule type" value="Genomic_DNA"/>
</dbReference>
<dbReference type="InterPro" id="IPR002397">
    <property type="entry name" value="Cyt_P450_B"/>
</dbReference>
<dbReference type="GO" id="GO:0020037">
    <property type="term" value="F:heme binding"/>
    <property type="evidence" value="ECO:0007669"/>
    <property type="project" value="InterPro"/>
</dbReference>
<dbReference type="InterPro" id="IPR017972">
    <property type="entry name" value="Cyt_P450_CS"/>
</dbReference>
<dbReference type="SUPFAM" id="SSF48264">
    <property type="entry name" value="Cytochrome P450"/>
    <property type="match status" value="1"/>
</dbReference>
<evidence type="ECO:0000313" key="3">
    <source>
        <dbReference type="EMBL" id="SER51180.1"/>
    </source>
</evidence>
<dbReference type="AlphaFoldDB" id="A0A1H9PSV0"/>
<dbReference type="GO" id="GO:0005506">
    <property type="term" value="F:iron ion binding"/>
    <property type="evidence" value="ECO:0007669"/>
    <property type="project" value="InterPro"/>
</dbReference>
<dbReference type="PANTHER" id="PTHR46696:SF1">
    <property type="entry name" value="CYTOCHROME P450 YJIB-RELATED"/>
    <property type="match status" value="1"/>
</dbReference>
<dbReference type="InterPro" id="IPR001128">
    <property type="entry name" value="Cyt_P450"/>
</dbReference>
<dbReference type="GO" id="GO:0016705">
    <property type="term" value="F:oxidoreductase activity, acting on paired donors, with incorporation or reduction of molecular oxygen"/>
    <property type="evidence" value="ECO:0007669"/>
    <property type="project" value="InterPro"/>
</dbReference>
<sequence length="411" mass="44941">MGPHDLLLGLLSPAGRVDPYPYYRDLIERWPVLPITRERLLVTGYQECVGVLVNPRLFPVPDRHCADRLWPAWRTFPSTDLLYRSLLFRNAPDNQPARRLLARFFGPGEVARMRPMITRHAEAGTAPFGAAHAVVDAARTFMTIPNGVMGELLGLPRQDDEILAGWVNSFLERNELHPPDKALAVADEAATRLVEHLDATAGGGTPLVRTLAGHGRLSAGDLMSNLVFLLGAGTVTTGSLLGTGVRRLAARNDLLPRLREDDALLRSFVQETLRYDPPIQYGVRVAAEDTELAGVPLPRDSVVLVCFGALGRDPARFADPDVFVVDRFDTLEPAVRDVLSFGLGAHRCAGAELALVTSEIAFRQLAARVDAITEAGRPERQARAVTRSYTKLAVEVVPVDRSFPEGATTVR</sequence>
<dbReference type="STRING" id="65499.SAMN04488000_109241"/>
<proteinExistence type="inferred from homology"/>
<keyword evidence="2" id="KW-0503">Monooxygenase</keyword>
<dbReference type="GO" id="GO:0004497">
    <property type="term" value="F:monooxygenase activity"/>
    <property type="evidence" value="ECO:0007669"/>
    <property type="project" value="UniProtKB-KW"/>
</dbReference>
<dbReference type="PRINTS" id="PR00359">
    <property type="entry name" value="BP450"/>
</dbReference>
<dbReference type="InterPro" id="IPR036396">
    <property type="entry name" value="Cyt_P450_sf"/>
</dbReference>
<gene>
    <name evidence="3" type="ORF">SAMN04488000_109241</name>
</gene>
<accession>A0A1H9PSV0</accession>
<dbReference type="OrthoDB" id="502624at2"/>
<dbReference type="PROSITE" id="PS00086">
    <property type="entry name" value="CYTOCHROME_P450"/>
    <property type="match status" value="1"/>
</dbReference>
<protein>
    <submittedName>
        <fullName evidence="3">Cytochrome P450</fullName>
    </submittedName>
</protein>
<keyword evidence="2" id="KW-0408">Iron</keyword>
<keyword evidence="2" id="KW-0479">Metal-binding</keyword>
<dbReference type="Proteomes" id="UP000199503">
    <property type="component" value="Unassembled WGS sequence"/>
</dbReference>
<name>A0A1H9PSV0_9PSEU</name>
<keyword evidence="4" id="KW-1185">Reference proteome</keyword>
<dbReference type="PANTHER" id="PTHR46696">
    <property type="entry name" value="P450, PUTATIVE (EUROFUNG)-RELATED"/>
    <property type="match status" value="1"/>
</dbReference>
<reference evidence="4" key="1">
    <citation type="submission" date="2016-10" db="EMBL/GenBank/DDBJ databases">
        <authorList>
            <person name="Varghese N."/>
            <person name="Submissions S."/>
        </authorList>
    </citation>
    <scope>NUCLEOTIDE SEQUENCE [LARGE SCALE GENOMIC DNA]</scope>
    <source>
        <strain evidence="4">DSM 44437</strain>
    </source>
</reference>
<dbReference type="Gene3D" id="1.10.630.10">
    <property type="entry name" value="Cytochrome P450"/>
    <property type="match status" value="1"/>
</dbReference>
<comment type="similarity">
    <text evidence="1 2">Belongs to the cytochrome P450 family.</text>
</comment>
<keyword evidence="2" id="KW-0560">Oxidoreductase</keyword>
<keyword evidence="2" id="KW-0349">Heme</keyword>
<evidence type="ECO:0000256" key="1">
    <source>
        <dbReference type="ARBA" id="ARBA00010617"/>
    </source>
</evidence>